<dbReference type="EMBL" id="JAPTMU010000008">
    <property type="protein sequence ID" value="KAJ4939512.1"/>
    <property type="molecule type" value="Genomic_DNA"/>
</dbReference>
<evidence type="ECO:0000313" key="1">
    <source>
        <dbReference type="EMBL" id="KAJ4939512.1"/>
    </source>
</evidence>
<dbReference type="AlphaFoldDB" id="A0AAD6B9Y2"/>
<reference evidence="1" key="1">
    <citation type="submission" date="2022-11" db="EMBL/GenBank/DDBJ databases">
        <title>Chromosome-level genome of Pogonophryne albipinna.</title>
        <authorList>
            <person name="Jo E."/>
        </authorList>
    </citation>
    <scope>NUCLEOTIDE SEQUENCE</scope>
    <source>
        <strain evidence="1">SGF0006</strain>
        <tissue evidence="1">Muscle</tissue>
    </source>
</reference>
<proteinExistence type="predicted"/>
<dbReference type="InterPro" id="IPR052560">
    <property type="entry name" value="RdDP_mobile_element"/>
</dbReference>
<sequence>MRNLKNDSKCKKTVLDPIPSSQHRPIGILINAAVVPTIVPFKSRFNYKKADWKGFTNELEEKITNIIPVSKNYDQFANLVLKTARKHIPRGCRVEYIPGLSKDCAGLYDNYVSMFEADPFSDETTTQGEKVMESIAQERSKTWNALIESTDMLKNSKKAWARIKLRGDPKAAPQHPKVTANQVANQLLEN</sequence>
<gene>
    <name evidence="1" type="ORF">JOQ06_028960</name>
</gene>
<protein>
    <submittedName>
        <fullName evidence="1">Uncharacterized protein</fullName>
    </submittedName>
</protein>
<comment type="caution">
    <text evidence="1">The sequence shown here is derived from an EMBL/GenBank/DDBJ whole genome shotgun (WGS) entry which is preliminary data.</text>
</comment>
<dbReference type="Proteomes" id="UP001219934">
    <property type="component" value="Unassembled WGS sequence"/>
</dbReference>
<dbReference type="PANTHER" id="PTHR36688">
    <property type="entry name" value="ENDO/EXONUCLEASE/PHOSPHATASE DOMAIN-CONTAINING PROTEIN"/>
    <property type="match status" value="1"/>
</dbReference>
<organism evidence="1 2">
    <name type="scientific">Pogonophryne albipinna</name>
    <dbReference type="NCBI Taxonomy" id="1090488"/>
    <lineage>
        <taxon>Eukaryota</taxon>
        <taxon>Metazoa</taxon>
        <taxon>Chordata</taxon>
        <taxon>Craniata</taxon>
        <taxon>Vertebrata</taxon>
        <taxon>Euteleostomi</taxon>
        <taxon>Actinopterygii</taxon>
        <taxon>Neopterygii</taxon>
        <taxon>Teleostei</taxon>
        <taxon>Neoteleostei</taxon>
        <taxon>Acanthomorphata</taxon>
        <taxon>Eupercaria</taxon>
        <taxon>Perciformes</taxon>
        <taxon>Notothenioidei</taxon>
        <taxon>Pogonophryne</taxon>
    </lineage>
</organism>
<accession>A0AAD6B9Y2</accession>
<name>A0AAD6B9Y2_9TELE</name>
<evidence type="ECO:0000313" key="2">
    <source>
        <dbReference type="Proteomes" id="UP001219934"/>
    </source>
</evidence>
<keyword evidence="2" id="KW-1185">Reference proteome</keyword>
<dbReference type="PANTHER" id="PTHR36688:SF1">
    <property type="entry name" value="ENDONUCLEASE_EXONUCLEASE_PHOSPHATASE DOMAIN-CONTAINING PROTEIN"/>
    <property type="match status" value="1"/>
</dbReference>